<keyword evidence="9" id="KW-0833">Ubl conjugation pathway</keyword>
<dbReference type="Proteomes" id="UP000001997">
    <property type="component" value="Unassembled WGS sequence"/>
</dbReference>
<dbReference type="CDD" id="cd14368">
    <property type="entry name" value="CUE_DEF1_like"/>
    <property type="match status" value="1"/>
</dbReference>
<name>A5DPP2_PICGU</name>
<keyword evidence="13" id="KW-0234">DNA repair</keyword>
<dbReference type="GO" id="GO:0006281">
    <property type="term" value="P:DNA repair"/>
    <property type="evidence" value="ECO:0007669"/>
    <property type="project" value="UniProtKB-KW"/>
</dbReference>
<feature type="compositionally biased region" description="Low complexity" evidence="16">
    <location>
        <begin position="111"/>
        <end position="133"/>
    </location>
</feature>
<keyword evidence="12" id="KW-0238">DNA-binding</keyword>
<protein>
    <recommendedName>
        <fullName evidence="5">RNA polymerase II degradation factor 1</fullName>
    </recommendedName>
</protein>
<comment type="function">
    <text evidence="15">Recruits the ubiquitination machinery to RNA polymerase II for polyubiquitination, removal and degradation, when the transcription-coupled repair (TCR) factor RAD26 fails to efficiently displace stalled RNA polymerase II. Also involved in telomere length regulation. Binds DNA.</text>
</comment>
<evidence type="ECO:0000256" key="2">
    <source>
        <dbReference type="ARBA" id="ARBA00004496"/>
    </source>
</evidence>
<dbReference type="HOGENOM" id="CLU_1147537_0_0_1"/>
<evidence type="ECO:0000256" key="8">
    <source>
        <dbReference type="ARBA" id="ARBA00022763"/>
    </source>
</evidence>
<comment type="similarity">
    <text evidence="4">Belongs to the DEF1 family.</text>
</comment>
<evidence type="ECO:0000256" key="4">
    <source>
        <dbReference type="ARBA" id="ARBA00005491"/>
    </source>
</evidence>
<dbReference type="InterPro" id="IPR041803">
    <property type="entry name" value="DEF1_CUE"/>
</dbReference>
<evidence type="ECO:0000256" key="7">
    <source>
        <dbReference type="ARBA" id="ARBA00022490"/>
    </source>
</evidence>
<evidence type="ECO:0000256" key="14">
    <source>
        <dbReference type="ARBA" id="ARBA00023242"/>
    </source>
</evidence>
<dbReference type="Pfam" id="PF02845">
    <property type="entry name" value="CUE"/>
    <property type="match status" value="1"/>
</dbReference>
<feature type="compositionally biased region" description="Basic and acidic residues" evidence="16">
    <location>
        <begin position="92"/>
        <end position="102"/>
    </location>
</feature>
<dbReference type="EMBL" id="CH408161">
    <property type="protein sequence ID" value="EDK41145.2"/>
    <property type="molecule type" value="Genomic_DNA"/>
</dbReference>
<reference evidence="18 19" key="1">
    <citation type="journal article" date="2009" name="Nature">
        <title>Evolution of pathogenicity and sexual reproduction in eight Candida genomes.</title>
        <authorList>
            <person name="Butler G."/>
            <person name="Rasmussen M.D."/>
            <person name="Lin M.F."/>
            <person name="Santos M.A."/>
            <person name="Sakthikumar S."/>
            <person name="Munro C.A."/>
            <person name="Rheinbay E."/>
            <person name="Grabherr M."/>
            <person name="Forche A."/>
            <person name="Reedy J.L."/>
            <person name="Agrafioti I."/>
            <person name="Arnaud M.B."/>
            <person name="Bates S."/>
            <person name="Brown A.J."/>
            <person name="Brunke S."/>
            <person name="Costanzo M.C."/>
            <person name="Fitzpatrick D.A."/>
            <person name="de Groot P.W."/>
            <person name="Harris D."/>
            <person name="Hoyer L.L."/>
            <person name="Hube B."/>
            <person name="Klis F.M."/>
            <person name="Kodira C."/>
            <person name="Lennard N."/>
            <person name="Logue M.E."/>
            <person name="Martin R."/>
            <person name="Neiman A.M."/>
            <person name="Nikolaou E."/>
            <person name="Quail M.A."/>
            <person name="Quinn J."/>
            <person name="Santos M.C."/>
            <person name="Schmitzberger F.F."/>
            <person name="Sherlock G."/>
            <person name="Shah P."/>
            <person name="Silverstein K.A."/>
            <person name="Skrzypek M.S."/>
            <person name="Soll D."/>
            <person name="Staggs R."/>
            <person name="Stansfield I."/>
            <person name="Stumpf M.P."/>
            <person name="Sudbery P.E."/>
            <person name="Srikantha T."/>
            <person name="Zeng Q."/>
            <person name="Berman J."/>
            <person name="Berriman M."/>
            <person name="Heitman J."/>
            <person name="Gow N.A."/>
            <person name="Lorenz M.C."/>
            <person name="Birren B.W."/>
            <person name="Kellis M."/>
            <person name="Cuomo C.A."/>
        </authorList>
    </citation>
    <scope>NUCLEOTIDE SEQUENCE [LARGE SCALE GENOMIC DNA]</scope>
    <source>
        <strain evidence="19">ATCC 6260 / CBS 566 / DSM 6381 / JCM 1539 / NBRC 10279 / NRRL Y-324</strain>
    </source>
</reference>
<organism evidence="18 19">
    <name type="scientific">Meyerozyma guilliermondii (strain ATCC 6260 / CBS 566 / DSM 6381 / JCM 1539 / NBRC 10279 / NRRL Y-324)</name>
    <name type="common">Yeast</name>
    <name type="synonym">Candida guilliermondii</name>
    <dbReference type="NCBI Taxonomy" id="294746"/>
    <lineage>
        <taxon>Eukaryota</taxon>
        <taxon>Fungi</taxon>
        <taxon>Dikarya</taxon>
        <taxon>Ascomycota</taxon>
        <taxon>Saccharomycotina</taxon>
        <taxon>Pichiomycetes</taxon>
        <taxon>Debaryomycetaceae</taxon>
        <taxon>Meyerozyma</taxon>
    </lineage>
</organism>
<gene>
    <name evidence="18" type="ORF">PGUG_05243</name>
</gene>
<evidence type="ECO:0000256" key="9">
    <source>
        <dbReference type="ARBA" id="ARBA00022786"/>
    </source>
</evidence>
<evidence type="ECO:0000313" key="18">
    <source>
        <dbReference type="EMBL" id="EDK41145.2"/>
    </source>
</evidence>
<evidence type="ECO:0000256" key="10">
    <source>
        <dbReference type="ARBA" id="ARBA00022843"/>
    </source>
</evidence>
<sequence length="242" mass="27088">MSQRRNNRNQSKRSSNGTSTTPDELGNLVEMFPDWESDDLASLLSEHNNLVEVVIDLIVNNKVSKWEPSRKEVKNKKKDKEEDSNGQTTVVEHQHRPKDPIPKKTVRKRTQNPPSQTSSQPSSHTSTQQSQTPVKREASSTSASAPPGNSWAAALAKDKPKPKTATKETKEVKEEPKEKEPKEQREPKSHNKKTGTKHQPRQETAPEQVKGYGCGANPLPVQDIFMVPVPLRQNPSLMPKAQ</sequence>
<dbReference type="GO" id="GO:0005737">
    <property type="term" value="C:cytoplasm"/>
    <property type="evidence" value="ECO:0007669"/>
    <property type="project" value="UniProtKB-SubCell"/>
</dbReference>
<keyword evidence="7" id="KW-0963">Cytoplasm</keyword>
<evidence type="ECO:0000256" key="3">
    <source>
        <dbReference type="ARBA" id="ARBA00004574"/>
    </source>
</evidence>
<evidence type="ECO:0000259" key="17">
    <source>
        <dbReference type="PROSITE" id="PS51140"/>
    </source>
</evidence>
<dbReference type="GO" id="GO:0005634">
    <property type="term" value="C:nucleus"/>
    <property type="evidence" value="ECO:0007669"/>
    <property type="project" value="UniProtKB-SubCell"/>
</dbReference>
<evidence type="ECO:0000256" key="15">
    <source>
        <dbReference type="ARBA" id="ARBA00046229"/>
    </source>
</evidence>
<dbReference type="KEGG" id="pgu:PGUG_05243"/>
<keyword evidence="19" id="KW-1185">Reference proteome</keyword>
<feature type="compositionally biased region" description="Basic and acidic residues" evidence="16">
    <location>
        <begin position="156"/>
        <end position="189"/>
    </location>
</feature>
<accession>A5DPP2</accession>
<feature type="compositionally biased region" description="Basic and acidic residues" evidence="16">
    <location>
        <begin position="64"/>
        <end position="83"/>
    </location>
</feature>
<dbReference type="InterPro" id="IPR003892">
    <property type="entry name" value="CUE"/>
</dbReference>
<evidence type="ECO:0000313" key="19">
    <source>
        <dbReference type="Proteomes" id="UP000001997"/>
    </source>
</evidence>
<feature type="compositionally biased region" description="Basic residues" evidence="16">
    <location>
        <begin position="1"/>
        <end position="11"/>
    </location>
</feature>
<dbReference type="GO" id="GO:0000781">
    <property type="term" value="C:chromosome, telomeric region"/>
    <property type="evidence" value="ECO:0007669"/>
    <property type="project" value="UniProtKB-SubCell"/>
</dbReference>
<dbReference type="PROSITE" id="PS51140">
    <property type="entry name" value="CUE"/>
    <property type="match status" value="1"/>
</dbReference>
<evidence type="ECO:0000256" key="6">
    <source>
        <dbReference type="ARBA" id="ARBA00022454"/>
    </source>
</evidence>
<keyword evidence="8" id="KW-0227">DNA damage</keyword>
<keyword evidence="10" id="KW-0832">Ubl conjugation</keyword>
<evidence type="ECO:0000256" key="12">
    <source>
        <dbReference type="ARBA" id="ARBA00023125"/>
    </source>
</evidence>
<evidence type="ECO:0000256" key="1">
    <source>
        <dbReference type="ARBA" id="ARBA00004123"/>
    </source>
</evidence>
<dbReference type="VEuPathDB" id="FungiDB:PGUG_05243"/>
<dbReference type="GO" id="GO:0043130">
    <property type="term" value="F:ubiquitin binding"/>
    <property type="evidence" value="ECO:0007669"/>
    <property type="project" value="InterPro"/>
</dbReference>
<feature type="domain" description="CUE" evidence="17">
    <location>
        <begin position="20"/>
        <end position="63"/>
    </location>
</feature>
<keyword evidence="6" id="KW-0158">Chromosome</keyword>
<dbReference type="InParanoid" id="A5DPP2"/>
<feature type="region of interest" description="Disordered" evidence="16">
    <location>
        <begin position="1"/>
        <end position="30"/>
    </location>
</feature>
<dbReference type="eggNOG" id="ENOG502S359">
    <property type="taxonomic scope" value="Eukaryota"/>
</dbReference>
<keyword evidence="11" id="KW-0779">Telomere</keyword>
<dbReference type="GeneID" id="5124093"/>
<evidence type="ECO:0000256" key="16">
    <source>
        <dbReference type="SAM" id="MobiDB-lite"/>
    </source>
</evidence>
<evidence type="ECO:0000256" key="13">
    <source>
        <dbReference type="ARBA" id="ARBA00023204"/>
    </source>
</evidence>
<feature type="compositionally biased region" description="Basic residues" evidence="16">
    <location>
        <begin position="190"/>
        <end position="199"/>
    </location>
</feature>
<keyword evidence="14" id="KW-0539">Nucleus</keyword>
<proteinExistence type="inferred from homology"/>
<dbReference type="GO" id="GO:0003677">
    <property type="term" value="F:DNA binding"/>
    <property type="evidence" value="ECO:0007669"/>
    <property type="project" value="UniProtKB-KW"/>
</dbReference>
<dbReference type="RefSeq" id="XP_001482223.2">
    <property type="nucleotide sequence ID" value="XM_001482173.1"/>
</dbReference>
<evidence type="ECO:0000256" key="5">
    <source>
        <dbReference type="ARBA" id="ARBA00020536"/>
    </source>
</evidence>
<evidence type="ECO:0000256" key="11">
    <source>
        <dbReference type="ARBA" id="ARBA00022895"/>
    </source>
</evidence>
<dbReference type="STRING" id="294746.A5DPP2"/>
<feature type="region of interest" description="Disordered" evidence="16">
    <location>
        <begin position="59"/>
        <end position="220"/>
    </location>
</feature>
<comment type="subcellular location">
    <subcellularLocation>
        <location evidence="3">Chromosome</location>
        <location evidence="3">Telomere</location>
    </subcellularLocation>
    <subcellularLocation>
        <location evidence="2">Cytoplasm</location>
    </subcellularLocation>
    <subcellularLocation>
        <location evidence="1">Nucleus</location>
    </subcellularLocation>
</comment>
<dbReference type="OMA" id="GCGANPL"/>
<dbReference type="OrthoDB" id="5396806at2759"/>
<dbReference type="AlphaFoldDB" id="A5DPP2"/>